<feature type="region of interest" description="Disordered" evidence="1">
    <location>
        <begin position="369"/>
        <end position="390"/>
    </location>
</feature>
<evidence type="ECO:0000256" key="1">
    <source>
        <dbReference type="SAM" id="MobiDB-lite"/>
    </source>
</evidence>
<dbReference type="Proteomes" id="UP001642540">
    <property type="component" value="Unassembled WGS sequence"/>
</dbReference>
<reference evidence="2 3" key="1">
    <citation type="submission" date="2024-08" db="EMBL/GenBank/DDBJ databases">
        <authorList>
            <person name="Cucini C."/>
            <person name="Frati F."/>
        </authorList>
    </citation>
    <scope>NUCLEOTIDE SEQUENCE [LARGE SCALE GENOMIC DNA]</scope>
</reference>
<keyword evidence="3" id="KW-1185">Reference proteome</keyword>
<feature type="compositionally biased region" description="Basic and acidic residues" evidence="1">
    <location>
        <begin position="374"/>
        <end position="387"/>
    </location>
</feature>
<gene>
    <name evidence="2" type="ORF">ODALV1_LOCUS15177</name>
</gene>
<comment type="caution">
    <text evidence="2">The sequence shown here is derived from an EMBL/GenBank/DDBJ whole genome shotgun (WGS) entry which is preliminary data.</text>
</comment>
<feature type="compositionally biased region" description="Acidic residues" evidence="1">
    <location>
        <begin position="439"/>
        <end position="448"/>
    </location>
</feature>
<protein>
    <submittedName>
        <fullName evidence="2">Uncharacterized protein</fullName>
    </submittedName>
</protein>
<accession>A0ABP1QWG6</accession>
<feature type="region of interest" description="Disordered" evidence="1">
    <location>
        <begin position="421"/>
        <end position="458"/>
    </location>
</feature>
<organism evidence="2 3">
    <name type="scientific">Orchesella dallaii</name>
    <dbReference type="NCBI Taxonomy" id="48710"/>
    <lineage>
        <taxon>Eukaryota</taxon>
        <taxon>Metazoa</taxon>
        <taxon>Ecdysozoa</taxon>
        <taxon>Arthropoda</taxon>
        <taxon>Hexapoda</taxon>
        <taxon>Collembola</taxon>
        <taxon>Entomobryomorpha</taxon>
        <taxon>Entomobryoidea</taxon>
        <taxon>Orchesellidae</taxon>
        <taxon>Orchesellinae</taxon>
        <taxon>Orchesella</taxon>
    </lineage>
</organism>
<name>A0ABP1QWG6_9HEXA</name>
<dbReference type="EMBL" id="CAXLJM020000046">
    <property type="protein sequence ID" value="CAL8111589.1"/>
    <property type="molecule type" value="Genomic_DNA"/>
</dbReference>
<proteinExistence type="predicted"/>
<sequence length="503" mass="56243">MDQFFDPMDSLFHTPRKTKKLTKYAILLNEPKIDNVEIEEDIPCELAAELLPLQAKLTEDLVQVIGEILICKIKAHAETTNVPIFNANDITKKNASTLVPVMYRIATEAFVKTNKSTFKIIECRNVTKLISDWKPSLPDLLISLGHQVIVVQLEESFVPYTDFAYAILRQLNYEWKNRLPRSFFFPDDVCKVDATSERDLCVVSPSMPDGDLEINKKMGQLNYELLMMIKSSCMSAMKNYLMKRDLRVGKFSDTLDGVSALRQLYRRLQERLKTGQAIELRSNSLEDLRKLMKESTGVIGPDMLAAQTWIEYGKRMGLDVPASASSSATSISLVSNAVRGGDLNAVDDDDAGTETDDDTLNIRSTVTTLSSSGFDKDDGKDCQDDKSPNFPVPFSPFVDANNGDGRNIESLGLVPSWRDAGSNAAGVTKQTSSTIEDGKEYDEDDDEQGGGLKLEDFTEFKDSLERKRKTRDAMLEGAEEDQDELPEFQFSADSILQILRPSQ</sequence>
<evidence type="ECO:0000313" key="2">
    <source>
        <dbReference type="EMBL" id="CAL8111589.1"/>
    </source>
</evidence>
<evidence type="ECO:0000313" key="3">
    <source>
        <dbReference type="Proteomes" id="UP001642540"/>
    </source>
</evidence>